<keyword evidence="2" id="KW-1185">Reference proteome</keyword>
<accession>A0ABS3LME1</accession>
<comment type="caution">
    <text evidence="1">The sequence shown here is derived from an EMBL/GenBank/DDBJ whole genome shotgun (WGS) entry which is preliminary data.</text>
</comment>
<organism evidence="1 2">
    <name type="scientific">Acetobacter suratthaniensis</name>
    <dbReference type="NCBI Taxonomy" id="1502841"/>
    <lineage>
        <taxon>Bacteria</taxon>
        <taxon>Pseudomonadati</taxon>
        <taxon>Pseudomonadota</taxon>
        <taxon>Alphaproteobacteria</taxon>
        <taxon>Acetobacterales</taxon>
        <taxon>Acetobacteraceae</taxon>
        <taxon>Acetobacter</taxon>
    </lineage>
</organism>
<gene>
    <name evidence="1" type="ORF">J2D75_08570</name>
</gene>
<protein>
    <recommendedName>
        <fullName evidence="3">GGDEF domain-containing protein</fullName>
    </recommendedName>
</protein>
<dbReference type="Proteomes" id="UP000664399">
    <property type="component" value="Unassembled WGS sequence"/>
</dbReference>
<name>A0ABS3LME1_9PROT</name>
<dbReference type="EMBL" id="JAFVMG010000007">
    <property type="protein sequence ID" value="MBO1328530.1"/>
    <property type="molecule type" value="Genomic_DNA"/>
</dbReference>
<sequence length="89" mass="10064">MAKMAVVSIGYHDYAMSMNDAMTIMKIAEKAKEVRYEAGRNTFVHTETDNVLASEVRLATVEKRTAPKIIPKSHRITDESRKPNLLNDL</sequence>
<proteinExistence type="predicted"/>
<evidence type="ECO:0000313" key="1">
    <source>
        <dbReference type="EMBL" id="MBO1328530.1"/>
    </source>
</evidence>
<reference evidence="1 2" key="1">
    <citation type="submission" date="2021-03" db="EMBL/GenBank/DDBJ databases">
        <title>The complete genome sequence of Acetobacter suratthaniensis TBRC 1719.</title>
        <authorList>
            <person name="Charoenyingcharoen P."/>
            <person name="Yukphan P."/>
        </authorList>
    </citation>
    <scope>NUCLEOTIDE SEQUENCE [LARGE SCALE GENOMIC DNA]</scope>
    <source>
        <strain evidence="1 2">TBRC 1719</strain>
    </source>
</reference>
<evidence type="ECO:0008006" key="3">
    <source>
        <dbReference type="Google" id="ProtNLM"/>
    </source>
</evidence>
<dbReference type="RefSeq" id="WP_207854359.1">
    <property type="nucleotide sequence ID" value="NZ_JAFVMG010000007.1"/>
</dbReference>
<evidence type="ECO:0000313" key="2">
    <source>
        <dbReference type="Proteomes" id="UP000664399"/>
    </source>
</evidence>